<feature type="transmembrane region" description="Helical" evidence="1">
    <location>
        <begin position="100"/>
        <end position="118"/>
    </location>
</feature>
<evidence type="ECO:0000313" key="3">
    <source>
        <dbReference type="Proteomes" id="UP000034676"/>
    </source>
</evidence>
<dbReference type="AlphaFoldDB" id="A0A0G0XUC7"/>
<feature type="transmembrane region" description="Helical" evidence="1">
    <location>
        <begin position="292"/>
        <end position="310"/>
    </location>
</feature>
<accession>A0A0G0XUC7</accession>
<feature type="transmembrane region" description="Helical" evidence="1">
    <location>
        <begin position="179"/>
        <end position="207"/>
    </location>
</feature>
<feature type="transmembrane region" description="Helical" evidence="1">
    <location>
        <begin position="344"/>
        <end position="362"/>
    </location>
</feature>
<organism evidence="2 3">
    <name type="scientific">Candidatus Woesebacteria bacterium GW2011_GWA1_41_13b</name>
    <dbReference type="NCBI Taxonomy" id="1618555"/>
    <lineage>
        <taxon>Bacteria</taxon>
        <taxon>Candidatus Woeseibacteriota</taxon>
    </lineage>
</organism>
<evidence type="ECO:0000256" key="1">
    <source>
        <dbReference type="SAM" id="Phobius"/>
    </source>
</evidence>
<keyword evidence="1" id="KW-0472">Membrane</keyword>
<evidence type="ECO:0000313" key="2">
    <source>
        <dbReference type="EMBL" id="KKR91512.1"/>
    </source>
</evidence>
<feature type="transmembrane region" description="Helical" evidence="1">
    <location>
        <begin position="213"/>
        <end position="232"/>
    </location>
</feature>
<reference evidence="2 3" key="1">
    <citation type="journal article" date="2015" name="Nature">
        <title>rRNA introns, odd ribosomes, and small enigmatic genomes across a large radiation of phyla.</title>
        <authorList>
            <person name="Brown C.T."/>
            <person name="Hug L.A."/>
            <person name="Thomas B.C."/>
            <person name="Sharon I."/>
            <person name="Castelle C.J."/>
            <person name="Singh A."/>
            <person name="Wilkins M.J."/>
            <person name="Williams K.H."/>
            <person name="Banfield J.F."/>
        </authorList>
    </citation>
    <scope>NUCLEOTIDE SEQUENCE [LARGE SCALE GENOMIC DNA]</scope>
</reference>
<feature type="transmembrane region" description="Helical" evidence="1">
    <location>
        <begin position="125"/>
        <end position="142"/>
    </location>
</feature>
<protein>
    <recommendedName>
        <fullName evidence="4">Glycosyltransferase RgtA/B/C/D-like domain-containing protein</fullName>
    </recommendedName>
</protein>
<keyword evidence="1" id="KW-1133">Transmembrane helix</keyword>
<keyword evidence="1" id="KW-0812">Transmembrane</keyword>
<comment type="caution">
    <text evidence="2">The sequence shown here is derived from an EMBL/GenBank/DDBJ whole genome shotgun (WGS) entry which is preliminary data.</text>
</comment>
<proteinExistence type="predicted"/>
<dbReference type="EMBL" id="LCAO01000010">
    <property type="protein sequence ID" value="KKR91512.1"/>
    <property type="molecule type" value="Genomic_DNA"/>
</dbReference>
<sequence>MRFILWAFIIWNVLSVILPGGVTQFQPNYDQHLYQTLENLYNQSQYRQKNPTSIIPDHTVFRYAAGAYLRGVDPILINSEHTPLGKYFIALSIFLFRNDGIIIIFFALFTLFAILLISRNIFHNSVWGLIPVVLFSAEPLFLDQIRVAPMLDIIQLPFIFLSLYFFLKEYKHEKFIFTSIMIGLVIATKTLVPGLLLITCFTIFLLAQRLLRSLFMLFMYLPIAALILIASYTRTFMNGHTFGEFIGFQKWILLYQQSKLLYPFSAWRLVFLNQWQTWWGDRTLLEAVDWRVTWPLSTGLTVVLIVVILMKKWRVAPSVLLLVIWAVVYAAFLSLGVISSRFLLPFLPISFVLGVYVLRRALQ</sequence>
<feature type="transmembrane region" description="Helical" evidence="1">
    <location>
        <begin position="319"/>
        <end position="338"/>
    </location>
</feature>
<dbReference type="Proteomes" id="UP000034676">
    <property type="component" value="Unassembled WGS sequence"/>
</dbReference>
<evidence type="ECO:0008006" key="4">
    <source>
        <dbReference type="Google" id="ProtNLM"/>
    </source>
</evidence>
<gene>
    <name evidence="2" type="ORF">UU42_C0010G0007</name>
</gene>
<name>A0A0G0XUC7_9BACT</name>